<dbReference type="SMART" id="SM00155">
    <property type="entry name" value="PLDc"/>
    <property type="match status" value="1"/>
</dbReference>
<dbReference type="InterPro" id="IPR025202">
    <property type="entry name" value="PLD-like_dom"/>
</dbReference>
<dbReference type="CDD" id="cd09174">
    <property type="entry name" value="PLDc_Nuc_like_unchar2"/>
    <property type="match status" value="1"/>
</dbReference>
<keyword evidence="5" id="KW-0442">Lipid degradation</keyword>
<organism evidence="8 9">
    <name type="scientific">Stutzerimonas stutzeri</name>
    <name type="common">Pseudomonas stutzeri</name>
    <dbReference type="NCBI Taxonomy" id="316"/>
    <lineage>
        <taxon>Bacteria</taxon>
        <taxon>Pseudomonadati</taxon>
        <taxon>Pseudomonadota</taxon>
        <taxon>Gammaproteobacteria</taxon>
        <taxon>Pseudomonadales</taxon>
        <taxon>Pseudomonadaceae</taxon>
        <taxon>Stutzerimonas</taxon>
    </lineage>
</organism>
<dbReference type="EC" id="3.1.4.4" evidence="3"/>
<dbReference type="PANTHER" id="PTHR43856">
    <property type="entry name" value="CARDIOLIPIN HYDROLASE"/>
    <property type="match status" value="1"/>
</dbReference>
<evidence type="ECO:0000256" key="6">
    <source>
        <dbReference type="ARBA" id="ARBA00023098"/>
    </source>
</evidence>
<feature type="domain" description="PLD phosphodiesterase" evidence="7">
    <location>
        <begin position="89"/>
        <end position="116"/>
    </location>
</feature>
<proteinExistence type="inferred from homology"/>
<evidence type="ECO:0000313" key="8">
    <source>
        <dbReference type="EMBL" id="PNG10956.1"/>
    </source>
</evidence>
<reference evidence="8 9" key="1">
    <citation type="submission" date="2018-01" db="EMBL/GenBank/DDBJ databases">
        <title>Denitrification phenotypes of diverse strains of Pseudomonas stutzeri.</title>
        <authorList>
            <person name="Milligan D.A."/>
            <person name="Bergaust L."/>
            <person name="Bakken L.R."/>
            <person name="Frostegard A."/>
        </authorList>
    </citation>
    <scope>NUCLEOTIDE SEQUENCE [LARGE SCALE GENOMIC DNA]</scope>
    <source>
        <strain evidence="8 9">24a75</strain>
    </source>
</reference>
<evidence type="ECO:0000313" key="9">
    <source>
        <dbReference type="Proteomes" id="UP000236023"/>
    </source>
</evidence>
<dbReference type="RefSeq" id="WP_073624872.1">
    <property type="nucleotide sequence ID" value="NZ_JAMOHU010000008.1"/>
</dbReference>
<evidence type="ECO:0000256" key="2">
    <source>
        <dbReference type="ARBA" id="ARBA00008664"/>
    </source>
</evidence>
<comment type="similarity">
    <text evidence="2">Belongs to the phospholipase D family.</text>
</comment>
<dbReference type="SUPFAM" id="SSF56024">
    <property type="entry name" value="Phospholipase D/nuclease"/>
    <property type="match status" value="1"/>
</dbReference>
<evidence type="ECO:0000256" key="3">
    <source>
        <dbReference type="ARBA" id="ARBA00012027"/>
    </source>
</evidence>
<dbReference type="Pfam" id="PF13091">
    <property type="entry name" value="PLDc_2"/>
    <property type="match status" value="1"/>
</dbReference>
<gene>
    <name evidence="8" type="ORF">CXK94_07100</name>
</gene>
<dbReference type="GO" id="GO:0016891">
    <property type="term" value="F:RNA endonuclease activity producing 5'-phosphomonoesters, hydrolytic mechanism"/>
    <property type="evidence" value="ECO:0007669"/>
    <property type="project" value="TreeGrafter"/>
</dbReference>
<comment type="caution">
    <text evidence="8">The sequence shown here is derived from an EMBL/GenBank/DDBJ whole genome shotgun (WGS) entry which is preliminary data.</text>
</comment>
<dbReference type="AlphaFoldDB" id="A0A2N8T8B6"/>
<accession>A0A2N8T8B6</accession>
<evidence type="ECO:0000259" key="7">
    <source>
        <dbReference type="PROSITE" id="PS50035"/>
    </source>
</evidence>
<keyword evidence="6" id="KW-0443">Lipid metabolism</keyword>
<keyword evidence="4" id="KW-0378">Hydrolase</keyword>
<evidence type="ECO:0000256" key="1">
    <source>
        <dbReference type="ARBA" id="ARBA00000798"/>
    </source>
</evidence>
<dbReference type="PROSITE" id="PS50035">
    <property type="entry name" value="PLD"/>
    <property type="match status" value="1"/>
</dbReference>
<evidence type="ECO:0000256" key="4">
    <source>
        <dbReference type="ARBA" id="ARBA00022801"/>
    </source>
</evidence>
<dbReference type="Gene3D" id="3.30.870.10">
    <property type="entry name" value="Endonuclease Chain A"/>
    <property type="match status" value="1"/>
</dbReference>
<dbReference type="InterPro" id="IPR001736">
    <property type="entry name" value="PLipase_D/transphosphatidylase"/>
</dbReference>
<dbReference type="GO" id="GO:0006793">
    <property type="term" value="P:phosphorus metabolic process"/>
    <property type="evidence" value="ECO:0007669"/>
    <property type="project" value="UniProtKB-ARBA"/>
</dbReference>
<comment type="catalytic activity">
    <reaction evidence="1">
        <text>a 1,2-diacyl-sn-glycero-3-phosphocholine + H2O = a 1,2-diacyl-sn-glycero-3-phosphate + choline + H(+)</text>
        <dbReference type="Rhea" id="RHEA:14445"/>
        <dbReference type="ChEBI" id="CHEBI:15354"/>
        <dbReference type="ChEBI" id="CHEBI:15377"/>
        <dbReference type="ChEBI" id="CHEBI:15378"/>
        <dbReference type="ChEBI" id="CHEBI:57643"/>
        <dbReference type="ChEBI" id="CHEBI:58608"/>
        <dbReference type="EC" id="3.1.4.4"/>
    </reaction>
</comment>
<name>A0A2N8T8B6_STUST</name>
<sequence>MHRNSTSIKNTSHFEDIKFHLKNELRKAKSSIKICVAWISWSDYTPVFNELSRKGVHIEILYNDDFINRKNFVSPDSDVELYPIKGRFYKSIMHNKFCIIDSKTVVTGSFNWSHRASSHFENIVFIENDFRLAKSFLHEFEDLKNYFSEFYRQDKLLCASAGYTDCLSASYNLGILGAESGLYDESLVDIWNVCFKSGHMTFLGEQYEHHLHLNLGLKDLPDWDDFESFYDMETMLAEFRHEREQIHKIQNYFNHNRGNKIHAVGVIAMDNPNEHIEWGEEPEYVIKTLWRDMYYRKLIPDVIYDGYLDIECIVRRHE</sequence>
<dbReference type="EMBL" id="POUT01000002">
    <property type="protein sequence ID" value="PNG10956.1"/>
    <property type="molecule type" value="Genomic_DNA"/>
</dbReference>
<dbReference type="InterPro" id="IPR051406">
    <property type="entry name" value="PLD_domain"/>
</dbReference>
<dbReference type="GO" id="GO:0016042">
    <property type="term" value="P:lipid catabolic process"/>
    <property type="evidence" value="ECO:0007669"/>
    <property type="project" value="UniProtKB-KW"/>
</dbReference>
<evidence type="ECO:0000256" key="5">
    <source>
        <dbReference type="ARBA" id="ARBA00022963"/>
    </source>
</evidence>
<dbReference type="GO" id="GO:0004630">
    <property type="term" value="F:phospholipase D activity"/>
    <property type="evidence" value="ECO:0007669"/>
    <property type="project" value="UniProtKB-EC"/>
</dbReference>
<dbReference type="PANTHER" id="PTHR43856:SF1">
    <property type="entry name" value="MITOCHONDRIAL CARDIOLIPIN HYDROLASE"/>
    <property type="match status" value="1"/>
</dbReference>
<dbReference type="Proteomes" id="UP000236023">
    <property type="component" value="Unassembled WGS sequence"/>
</dbReference>
<protein>
    <recommendedName>
        <fullName evidence="3">phospholipase D</fullName>
        <ecNumber evidence="3">3.1.4.4</ecNumber>
    </recommendedName>
</protein>